<name>A0A8C8Z8H4_PROSS</name>
<proteinExistence type="predicted"/>
<feature type="region of interest" description="Disordered" evidence="1">
    <location>
        <begin position="99"/>
        <end position="145"/>
    </location>
</feature>
<sequence length="355" mass="36537">MGAQCRLVGGASPGWLCPGHCGPPTPRLPLAVGKAPPLALWSCLTLCILRHRQAVELGEHQVTLSAFPVYTSRSQAAPGPGAFCIPRIILTECAPNPPSLPEARLEGPGPRTAPTPRPRTLAGSGRGWDGPQTLPGGAAEPPLPWSSLTPGKEGAALKKWGIEGYGPEDGGARVSCSWGAAAVGTQKPSPAETHLEETLMDSGCHAQTCSWEHQGQPVTSTGHTAQGATTHRMDSLEETLQELEATLSEMGTATTAGSPSSPPSLPPSPQVAASSPASHSCLCIFRAGGSGGLQEPHQPPPPTGLLSAPATLLGAWCQAGVCRQSPQGGWEAGLPRGRPPNLGKNWVLSLSALYL</sequence>
<organism evidence="2 3">
    <name type="scientific">Prolemur simus</name>
    <name type="common">Greater bamboo lemur</name>
    <name type="synonym">Hapalemur simus</name>
    <dbReference type="NCBI Taxonomy" id="1328070"/>
    <lineage>
        <taxon>Eukaryota</taxon>
        <taxon>Metazoa</taxon>
        <taxon>Chordata</taxon>
        <taxon>Craniata</taxon>
        <taxon>Vertebrata</taxon>
        <taxon>Euteleostomi</taxon>
        <taxon>Mammalia</taxon>
        <taxon>Eutheria</taxon>
        <taxon>Euarchontoglires</taxon>
        <taxon>Primates</taxon>
        <taxon>Strepsirrhini</taxon>
        <taxon>Lemuriformes</taxon>
        <taxon>Lemuridae</taxon>
        <taxon>Prolemur</taxon>
    </lineage>
</organism>
<dbReference type="AlphaFoldDB" id="A0A8C8Z8H4"/>
<dbReference type="GeneTree" id="ENSGT00860000135964"/>
<evidence type="ECO:0000313" key="2">
    <source>
        <dbReference type="Ensembl" id="ENSPSMP00000011484.1"/>
    </source>
</evidence>
<dbReference type="Proteomes" id="UP000694414">
    <property type="component" value="Unplaced"/>
</dbReference>
<evidence type="ECO:0000256" key="1">
    <source>
        <dbReference type="SAM" id="MobiDB-lite"/>
    </source>
</evidence>
<reference evidence="2" key="1">
    <citation type="submission" date="2025-08" db="UniProtKB">
        <authorList>
            <consortium name="Ensembl"/>
        </authorList>
    </citation>
    <scope>IDENTIFICATION</scope>
</reference>
<dbReference type="Ensembl" id="ENSPSMT00000013396.1">
    <property type="protein sequence ID" value="ENSPSMP00000011484.1"/>
    <property type="gene ID" value="ENSPSMG00000008308.1"/>
</dbReference>
<accession>A0A8C8Z8H4</accession>
<evidence type="ECO:0000313" key="3">
    <source>
        <dbReference type="Proteomes" id="UP000694414"/>
    </source>
</evidence>
<reference evidence="2" key="2">
    <citation type="submission" date="2025-09" db="UniProtKB">
        <authorList>
            <consortium name="Ensembl"/>
        </authorList>
    </citation>
    <scope>IDENTIFICATION</scope>
</reference>
<feature type="compositionally biased region" description="Pro residues" evidence="1">
    <location>
        <begin position="260"/>
        <end position="269"/>
    </location>
</feature>
<keyword evidence="3" id="KW-1185">Reference proteome</keyword>
<feature type="region of interest" description="Disordered" evidence="1">
    <location>
        <begin position="250"/>
        <end position="273"/>
    </location>
</feature>
<protein>
    <submittedName>
        <fullName evidence="2">Uncharacterized protein</fullName>
    </submittedName>
</protein>